<evidence type="ECO:0000313" key="1">
    <source>
        <dbReference type="EMBL" id="OMP11290.1"/>
    </source>
</evidence>
<dbReference type="AlphaFoldDB" id="A0A1R3KW32"/>
<organism evidence="1 2">
    <name type="scientific">Corchorus olitorius</name>
    <dbReference type="NCBI Taxonomy" id="93759"/>
    <lineage>
        <taxon>Eukaryota</taxon>
        <taxon>Viridiplantae</taxon>
        <taxon>Streptophyta</taxon>
        <taxon>Embryophyta</taxon>
        <taxon>Tracheophyta</taxon>
        <taxon>Spermatophyta</taxon>
        <taxon>Magnoliopsida</taxon>
        <taxon>eudicotyledons</taxon>
        <taxon>Gunneridae</taxon>
        <taxon>Pentapetalae</taxon>
        <taxon>rosids</taxon>
        <taxon>malvids</taxon>
        <taxon>Malvales</taxon>
        <taxon>Malvaceae</taxon>
        <taxon>Grewioideae</taxon>
        <taxon>Apeibeae</taxon>
        <taxon>Corchorus</taxon>
    </lineage>
</organism>
<dbReference type="Proteomes" id="UP000187203">
    <property type="component" value="Unassembled WGS sequence"/>
</dbReference>
<comment type="caution">
    <text evidence="1">The sequence shown here is derived from an EMBL/GenBank/DDBJ whole genome shotgun (WGS) entry which is preliminary data.</text>
</comment>
<protein>
    <submittedName>
        <fullName evidence="1">Twitching motility protein</fullName>
    </submittedName>
</protein>
<gene>
    <name evidence="1" type="ORF">COLO4_03912</name>
</gene>
<accession>A0A1R3KW32</accession>
<evidence type="ECO:0000313" key="2">
    <source>
        <dbReference type="Proteomes" id="UP000187203"/>
    </source>
</evidence>
<sequence>MVDVRKAVDKTSLQLQASSVSTFKGEGVIPKVKSRPISKLIGEEGKVLSQLEKVIPTPAISNNFRNSPEAKLFELIDSYPLAPKSILTTHN</sequence>
<dbReference type="EMBL" id="AWUE01010798">
    <property type="protein sequence ID" value="OMP11290.1"/>
    <property type="molecule type" value="Genomic_DNA"/>
</dbReference>
<proteinExistence type="predicted"/>
<reference evidence="2" key="1">
    <citation type="submission" date="2013-09" db="EMBL/GenBank/DDBJ databases">
        <title>Corchorus olitorius genome sequencing.</title>
        <authorList>
            <person name="Alam M."/>
            <person name="Haque M.S."/>
            <person name="Islam M.S."/>
            <person name="Emdad E.M."/>
            <person name="Islam M.M."/>
            <person name="Ahmed B."/>
            <person name="Halim A."/>
            <person name="Hossen Q.M.M."/>
            <person name="Hossain M.Z."/>
            <person name="Ahmed R."/>
            <person name="Khan M.M."/>
            <person name="Islam R."/>
            <person name="Rashid M.M."/>
            <person name="Khan S.A."/>
            <person name="Rahman M.S."/>
            <person name="Alam M."/>
            <person name="Yahiya A.S."/>
            <person name="Khan M.S."/>
            <person name="Azam M.S."/>
            <person name="Haque T."/>
            <person name="Lashkar M.Z.H."/>
            <person name="Akhand A.I."/>
            <person name="Morshed G."/>
            <person name="Roy S."/>
            <person name="Uddin K.S."/>
            <person name="Rabeya T."/>
            <person name="Hossain A.S."/>
            <person name="Chowdhury A."/>
            <person name="Snigdha A.R."/>
            <person name="Mortoza M.S."/>
            <person name="Matin S.A."/>
            <person name="Hoque S.M.E."/>
            <person name="Islam M.K."/>
            <person name="Roy D.K."/>
            <person name="Haider R."/>
            <person name="Moosa M.M."/>
            <person name="Elias S.M."/>
            <person name="Hasan A.M."/>
            <person name="Jahan S."/>
            <person name="Shafiuddin M."/>
            <person name="Mahmood N."/>
            <person name="Shommy N.S."/>
        </authorList>
    </citation>
    <scope>NUCLEOTIDE SEQUENCE [LARGE SCALE GENOMIC DNA]</scope>
    <source>
        <strain evidence="2">cv. O-4</strain>
    </source>
</reference>
<name>A0A1R3KW32_9ROSI</name>
<keyword evidence="2" id="KW-1185">Reference proteome</keyword>